<keyword evidence="1" id="KW-1133">Transmembrane helix</keyword>
<dbReference type="Proteomes" id="UP000031876">
    <property type="component" value="Plasmid 2"/>
</dbReference>
<dbReference type="EMBL" id="CP009334">
    <property type="protein sequence ID" value="AJG74059.1"/>
    <property type="molecule type" value="Genomic_DNA"/>
</dbReference>
<sequence length="46" mass="5345">MSLKLLNEIIKDIVGVVLFSVCLTMFMTDDYRPLVKLVEGFTYLFK</sequence>
<organism evidence="2 3">
    <name type="scientific">Bacillus thuringiensis</name>
    <dbReference type="NCBI Taxonomy" id="1428"/>
    <lineage>
        <taxon>Bacteria</taxon>
        <taxon>Bacillati</taxon>
        <taxon>Bacillota</taxon>
        <taxon>Bacilli</taxon>
        <taxon>Bacillales</taxon>
        <taxon>Bacillaceae</taxon>
        <taxon>Bacillus</taxon>
        <taxon>Bacillus cereus group</taxon>
    </lineage>
</organism>
<accession>A0AB33AQJ7</accession>
<dbReference type="KEGG" id="btw:BF38_5784"/>
<evidence type="ECO:0000313" key="3">
    <source>
        <dbReference type="Proteomes" id="UP000031876"/>
    </source>
</evidence>
<dbReference type="AlphaFoldDB" id="A0AB33AQJ7"/>
<proteinExistence type="predicted"/>
<feature type="transmembrane region" description="Helical" evidence="1">
    <location>
        <begin position="9"/>
        <end position="27"/>
    </location>
</feature>
<gene>
    <name evidence="2" type="ORF">BF38_5784</name>
</gene>
<reference evidence="2 3" key="1">
    <citation type="journal article" date="2015" name="Genome Announc.">
        <title>Complete genome sequences for 35 biothreat assay-relevant bacillus species.</title>
        <authorList>
            <person name="Johnson S.L."/>
            <person name="Daligault H.E."/>
            <person name="Davenport K.W."/>
            <person name="Jaissle J."/>
            <person name="Frey K.G."/>
            <person name="Ladner J.T."/>
            <person name="Broomall S.M."/>
            <person name="Bishop-Lilly K.A."/>
            <person name="Bruce D.C."/>
            <person name="Gibbons H.S."/>
            <person name="Coyne S.R."/>
            <person name="Lo C.C."/>
            <person name="Meincke L."/>
            <person name="Munk A.C."/>
            <person name="Koroleva G.I."/>
            <person name="Rosenzweig C.N."/>
            <person name="Palacios G.F."/>
            <person name="Redden C.L."/>
            <person name="Minogue T.D."/>
            <person name="Chain P.S."/>
        </authorList>
    </citation>
    <scope>NUCLEOTIDE SEQUENCE [LARGE SCALE GENOMIC DNA]</scope>
    <source>
        <strain evidence="2 3">HD1011</strain>
    </source>
</reference>
<geneLocation type="plasmid" evidence="2 3">
    <name>2</name>
</geneLocation>
<name>A0AB33AQJ7_BACTU</name>
<protein>
    <submittedName>
        <fullName evidence="2">Uncharacterized protein</fullName>
    </submittedName>
</protein>
<keyword evidence="1" id="KW-0472">Membrane</keyword>
<evidence type="ECO:0000256" key="1">
    <source>
        <dbReference type="SAM" id="Phobius"/>
    </source>
</evidence>
<keyword evidence="1" id="KW-0812">Transmembrane</keyword>
<keyword evidence="2" id="KW-0614">Plasmid</keyword>
<evidence type="ECO:0000313" key="2">
    <source>
        <dbReference type="EMBL" id="AJG74059.1"/>
    </source>
</evidence>